<feature type="domain" description="HTH araC/xylS-type" evidence="3">
    <location>
        <begin position="189"/>
        <end position="287"/>
    </location>
</feature>
<dbReference type="InterPro" id="IPR009057">
    <property type="entry name" value="Homeodomain-like_sf"/>
</dbReference>
<dbReference type="InterPro" id="IPR009594">
    <property type="entry name" value="Tscrpt_reg_HTH_AraC_N"/>
</dbReference>
<dbReference type="SMART" id="SM00342">
    <property type="entry name" value="HTH_ARAC"/>
    <property type="match status" value="1"/>
</dbReference>
<gene>
    <name evidence="4" type="ORF">E2F46_09740</name>
</gene>
<dbReference type="PANTHER" id="PTHR43436:SF1">
    <property type="entry name" value="TRANSCRIPTIONAL REGULATORY PROTEIN"/>
    <property type="match status" value="1"/>
</dbReference>
<evidence type="ECO:0000313" key="5">
    <source>
        <dbReference type="Proteomes" id="UP000294796"/>
    </source>
</evidence>
<evidence type="ECO:0000256" key="2">
    <source>
        <dbReference type="ARBA" id="ARBA00023163"/>
    </source>
</evidence>
<dbReference type="Gene3D" id="1.10.10.60">
    <property type="entry name" value="Homeodomain-like"/>
    <property type="match status" value="2"/>
</dbReference>
<evidence type="ECO:0000259" key="3">
    <source>
        <dbReference type="PROSITE" id="PS01124"/>
    </source>
</evidence>
<dbReference type="OrthoDB" id="34150at2"/>
<protein>
    <submittedName>
        <fullName evidence="4">AraC family transcriptional regulator</fullName>
    </submittedName>
</protein>
<evidence type="ECO:0000313" key="4">
    <source>
        <dbReference type="EMBL" id="TDK23803.1"/>
    </source>
</evidence>
<dbReference type="InterPro" id="IPR018060">
    <property type="entry name" value="HTH_AraC"/>
</dbReference>
<comment type="caution">
    <text evidence="4">The sequence shown here is derived from an EMBL/GenBank/DDBJ whole genome shotgun (WGS) entry which is preliminary data.</text>
</comment>
<name>A0A4R5TMC8_9GAMM</name>
<dbReference type="Pfam" id="PF06719">
    <property type="entry name" value="AraC_N"/>
    <property type="match status" value="1"/>
</dbReference>
<dbReference type="PANTHER" id="PTHR43436">
    <property type="entry name" value="ARAC-FAMILY TRANSCRIPTIONAL REGULATOR"/>
    <property type="match status" value="1"/>
</dbReference>
<sequence length="296" mass="32203">MNALLDAVRRFADTHAGPDGLAPTPIPGLMAVRATAPSELMHDVHRPMACLVQQGAKRVTAGTRTVEFAAGDSLLVTADLPTVSQITHASAATPYYSLVLEIDPGIVASLVAEMALPDSADLAPIRAEPTDLETRDAALRLMQLLDQPHALPVLQAQRVREMHYWLLAGRHGDAIRKLGWPDGHVQRVARAVQVLRRDYAEPIAVERLANIAGMSASSFHQHFKAVTSLSPLQFQKHLRLVEARRLMQSQGASASTAAYTVGYESVPQFTREYSRLFGRPPVADARAAMMRLRASA</sequence>
<dbReference type="Proteomes" id="UP000294796">
    <property type="component" value="Unassembled WGS sequence"/>
</dbReference>
<proteinExistence type="predicted"/>
<accession>A0A4R5TMC8</accession>
<keyword evidence="5" id="KW-1185">Reference proteome</keyword>
<keyword evidence="2" id="KW-0804">Transcription</keyword>
<dbReference type="Pfam" id="PF12833">
    <property type="entry name" value="HTH_18"/>
    <property type="match status" value="1"/>
</dbReference>
<dbReference type="PROSITE" id="PS01124">
    <property type="entry name" value="HTH_ARAC_FAMILY_2"/>
    <property type="match status" value="1"/>
</dbReference>
<dbReference type="RefSeq" id="WP_133321900.1">
    <property type="nucleotide sequence ID" value="NZ_SMTF01000006.1"/>
</dbReference>
<reference evidence="4 5" key="1">
    <citation type="submission" date="2019-03" db="EMBL/GenBank/DDBJ databases">
        <title>Luteimonas zhaokaii sp.nov., isolated from the rectal contents of Plateau pika in Yushu, Qinghai Province, China.</title>
        <authorList>
            <person name="Zhang G."/>
        </authorList>
    </citation>
    <scope>NUCLEOTIDE SEQUENCE [LARGE SCALE GENOMIC DNA]</scope>
    <source>
        <strain evidence="4 5">B9</strain>
    </source>
</reference>
<dbReference type="GO" id="GO:0003700">
    <property type="term" value="F:DNA-binding transcription factor activity"/>
    <property type="evidence" value="ECO:0007669"/>
    <property type="project" value="InterPro"/>
</dbReference>
<dbReference type="GO" id="GO:0043565">
    <property type="term" value="F:sequence-specific DNA binding"/>
    <property type="evidence" value="ECO:0007669"/>
    <property type="project" value="InterPro"/>
</dbReference>
<dbReference type="AlphaFoldDB" id="A0A4R5TMC8"/>
<dbReference type="EMBL" id="SMTF01000006">
    <property type="protein sequence ID" value="TDK23803.1"/>
    <property type="molecule type" value="Genomic_DNA"/>
</dbReference>
<dbReference type="SUPFAM" id="SSF46689">
    <property type="entry name" value="Homeodomain-like"/>
    <property type="match status" value="2"/>
</dbReference>
<evidence type="ECO:0000256" key="1">
    <source>
        <dbReference type="ARBA" id="ARBA00023015"/>
    </source>
</evidence>
<keyword evidence="1" id="KW-0805">Transcription regulation</keyword>
<organism evidence="4 5">
    <name type="scientific">Luteimonas aestuarii</name>
    <dbReference type="NCBI Taxonomy" id="453837"/>
    <lineage>
        <taxon>Bacteria</taxon>
        <taxon>Pseudomonadati</taxon>
        <taxon>Pseudomonadota</taxon>
        <taxon>Gammaproteobacteria</taxon>
        <taxon>Lysobacterales</taxon>
        <taxon>Lysobacteraceae</taxon>
        <taxon>Luteimonas</taxon>
    </lineage>
</organism>